<dbReference type="GO" id="GO:0005840">
    <property type="term" value="C:ribosome"/>
    <property type="evidence" value="ECO:0007669"/>
    <property type="project" value="UniProtKB-KW"/>
</dbReference>
<feature type="domain" description="N-acetyltransferase" evidence="1">
    <location>
        <begin position="5"/>
        <end position="167"/>
    </location>
</feature>
<keyword evidence="3" id="KW-1185">Reference proteome</keyword>
<reference evidence="3" key="1">
    <citation type="submission" date="2016-10" db="EMBL/GenBank/DDBJ databases">
        <authorList>
            <person name="Varghese N."/>
            <person name="Submissions S."/>
        </authorList>
    </citation>
    <scope>NUCLEOTIDE SEQUENCE [LARGE SCALE GENOMIC DNA]</scope>
    <source>
        <strain evidence="3">Mob M</strain>
    </source>
</reference>
<name>A0A1I4TN86_9EURY</name>
<dbReference type="InterPro" id="IPR016181">
    <property type="entry name" value="Acyl_CoA_acyltransferase"/>
</dbReference>
<dbReference type="PANTHER" id="PTHR43072:SF52">
    <property type="entry name" value="GCN5-RELATED N-ACETYLTRANSFERASE"/>
    <property type="match status" value="1"/>
</dbReference>
<dbReference type="SUPFAM" id="SSF55729">
    <property type="entry name" value="Acyl-CoA N-acyltransferases (Nat)"/>
    <property type="match status" value="1"/>
</dbReference>
<dbReference type="Gene3D" id="3.40.630.30">
    <property type="match status" value="1"/>
</dbReference>
<gene>
    <name evidence="2" type="ORF">SAMN04488696_2355</name>
</gene>
<organism evidence="2 3">
    <name type="scientific">Methanolobus profundi</name>
    <dbReference type="NCBI Taxonomy" id="487685"/>
    <lineage>
        <taxon>Archaea</taxon>
        <taxon>Methanobacteriati</taxon>
        <taxon>Methanobacteriota</taxon>
        <taxon>Stenosarchaea group</taxon>
        <taxon>Methanomicrobia</taxon>
        <taxon>Methanosarcinales</taxon>
        <taxon>Methanosarcinaceae</taxon>
        <taxon>Methanolobus</taxon>
    </lineage>
</organism>
<dbReference type="CDD" id="cd04301">
    <property type="entry name" value="NAT_SF"/>
    <property type="match status" value="1"/>
</dbReference>
<evidence type="ECO:0000313" key="3">
    <source>
        <dbReference type="Proteomes" id="UP000198535"/>
    </source>
</evidence>
<keyword evidence="2" id="KW-0689">Ribosomal protein</keyword>
<dbReference type="PROSITE" id="PS51186">
    <property type="entry name" value="GNAT"/>
    <property type="match status" value="1"/>
</dbReference>
<dbReference type="EMBL" id="FOUJ01000005">
    <property type="protein sequence ID" value="SFM78085.1"/>
    <property type="molecule type" value="Genomic_DNA"/>
</dbReference>
<dbReference type="OrthoDB" id="125295at2157"/>
<proteinExistence type="predicted"/>
<protein>
    <submittedName>
        <fullName evidence="2">Ribosomal protein S18 acetylase RimI</fullName>
    </submittedName>
</protein>
<dbReference type="GO" id="GO:0016747">
    <property type="term" value="F:acyltransferase activity, transferring groups other than amino-acyl groups"/>
    <property type="evidence" value="ECO:0007669"/>
    <property type="project" value="InterPro"/>
</dbReference>
<sequence length="167" mass="19100">MSTEFTIKEAKGTDYLHVKRFIELVDTDFYPPLSERGGGISERMQRDLDTPEANYLIARLSEPDSSDPLCGIIGMIGCTRNWKGKDTAYVNFLATHPDHRGHGISKELTIRYEKLLAEQGIRQIYLCTWSSNPAAIKFYEDRGYYAYSIVLNDRGNGVDTIYYKKKI</sequence>
<accession>A0A1I4TN86</accession>
<dbReference type="InterPro" id="IPR000182">
    <property type="entry name" value="GNAT_dom"/>
</dbReference>
<keyword evidence="2" id="KW-0687">Ribonucleoprotein</keyword>
<dbReference type="AlphaFoldDB" id="A0A1I4TN86"/>
<evidence type="ECO:0000313" key="2">
    <source>
        <dbReference type="EMBL" id="SFM78085.1"/>
    </source>
</evidence>
<dbReference type="Pfam" id="PF00583">
    <property type="entry name" value="Acetyltransf_1"/>
    <property type="match status" value="1"/>
</dbReference>
<evidence type="ECO:0000259" key="1">
    <source>
        <dbReference type="PROSITE" id="PS51186"/>
    </source>
</evidence>
<dbReference type="RefSeq" id="WP_091937146.1">
    <property type="nucleotide sequence ID" value="NZ_FOUJ01000005.1"/>
</dbReference>
<dbReference type="PANTHER" id="PTHR43072">
    <property type="entry name" value="N-ACETYLTRANSFERASE"/>
    <property type="match status" value="1"/>
</dbReference>
<dbReference type="Proteomes" id="UP000198535">
    <property type="component" value="Unassembled WGS sequence"/>
</dbReference>
<dbReference type="STRING" id="487685.SAMN04488696_2355"/>